<evidence type="ECO:0000313" key="11">
    <source>
        <dbReference type="EMBL" id="WMV77491.1"/>
    </source>
</evidence>
<evidence type="ECO:0000259" key="10">
    <source>
        <dbReference type="PROSITE" id="PS51935"/>
    </source>
</evidence>
<evidence type="ECO:0000313" key="12">
    <source>
        <dbReference type="Proteomes" id="UP001297580"/>
    </source>
</evidence>
<feature type="domain" description="LysM" evidence="9">
    <location>
        <begin position="79"/>
        <end position="124"/>
    </location>
</feature>
<proteinExistence type="inferred from homology"/>
<dbReference type="CDD" id="cd00118">
    <property type="entry name" value="LysM"/>
    <property type="match status" value="3"/>
</dbReference>
<feature type="chain" id="PRO_5047038399" evidence="8">
    <location>
        <begin position="24"/>
        <end position="347"/>
    </location>
</feature>
<evidence type="ECO:0000259" key="9">
    <source>
        <dbReference type="PROSITE" id="PS51782"/>
    </source>
</evidence>
<dbReference type="InterPro" id="IPR018392">
    <property type="entry name" value="LysM"/>
</dbReference>
<dbReference type="InterPro" id="IPR038765">
    <property type="entry name" value="Papain-like_cys_pep_sf"/>
</dbReference>
<evidence type="ECO:0000256" key="8">
    <source>
        <dbReference type="SAM" id="SignalP"/>
    </source>
</evidence>
<accession>A0ABY9QFZ7</accession>
<dbReference type="PANTHER" id="PTHR47053:SF1">
    <property type="entry name" value="MUREIN DD-ENDOPEPTIDASE MEPH-RELATED"/>
    <property type="match status" value="1"/>
</dbReference>
<evidence type="ECO:0000256" key="6">
    <source>
        <dbReference type="ARBA" id="ARBA00022807"/>
    </source>
</evidence>
<sequence length="347" mass="36902">MKKALVFTGTLIGSLLASHAASAASHTVQKGDTLWGISKKYNTTVDRLKQQNNLSSDLIFPGQVLQVNGQSGSGQAASHTYTVQLGDTLSGIAKKFGTTVEALVKLNPSITNPDFIRDGQVLKVTGGQENTNTYTVRPAATAVNGQYIAQKGDTLSEIANKFQTTVDRLLSLNPQIMNPNMIRVGQAIKVTGGTTAVRTEQQGSTAQQTKPAAKPAASESSASLADKIIKIGEKYLGARYLYGADPSRTDVFDCSSFTMRVFSEAGISLPRTSSAQAQAGKAVSFNQLQKGDLVFFDTDSNGTINHVGIYAGNGQMINATVSLGVTYSSLTSSYWKTRFVKAVRVLN</sequence>
<dbReference type="PROSITE" id="PS51935">
    <property type="entry name" value="NLPC_P60"/>
    <property type="match status" value="1"/>
</dbReference>
<dbReference type="Proteomes" id="UP001297580">
    <property type="component" value="Chromosome"/>
</dbReference>
<keyword evidence="2" id="KW-0645">Protease</keyword>
<dbReference type="Pfam" id="PF01476">
    <property type="entry name" value="LysM"/>
    <property type="match status" value="3"/>
</dbReference>
<comment type="similarity">
    <text evidence="1">Belongs to the peptidase C40 family.</text>
</comment>
<evidence type="ECO:0000256" key="4">
    <source>
        <dbReference type="ARBA" id="ARBA00022737"/>
    </source>
</evidence>
<feature type="region of interest" description="Disordered" evidence="7">
    <location>
        <begin position="198"/>
        <end position="218"/>
    </location>
</feature>
<keyword evidence="5" id="KW-0378">Hydrolase</keyword>
<evidence type="ECO:0000256" key="2">
    <source>
        <dbReference type="ARBA" id="ARBA00022670"/>
    </source>
</evidence>
<evidence type="ECO:0000256" key="7">
    <source>
        <dbReference type="SAM" id="MobiDB-lite"/>
    </source>
</evidence>
<dbReference type="InterPro" id="IPR000064">
    <property type="entry name" value="NLP_P60_dom"/>
</dbReference>
<keyword evidence="12" id="KW-1185">Reference proteome</keyword>
<dbReference type="PANTHER" id="PTHR47053">
    <property type="entry name" value="MUREIN DD-ENDOPEPTIDASE MEPH-RELATED"/>
    <property type="match status" value="1"/>
</dbReference>
<evidence type="ECO:0000256" key="5">
    <source>
        <dbReference type="ARBA" id="ARBA00022801"/>
    </source>
</evidence>
<keyword evidence="6" id="KW-0788">Thiol protease</keyword>
<reference evidence="11 12" key="1">
    <citation type="submission" date="2023-08" db="EMBL/GenBank/DDBJ databases">
        <title>Complete genome sequence of Geobacillus thermodenitrificans K1041, a genetically tractable strain representative of the genus Geobacillus.</title>
        <authorList>
            <person name="Kani S."/>
            <person name="Suzuki H."/>
        </authorList>
    </citation>
    <scope>NUCLEOTIDE SEQUENCE [LARGE SCALE GENOMIC DNA]</scope>
    <source>
        <strain evidence="11 12">K1041</strain>
    </source>
</reference>
<dbReference type="InterPro" id="IPR051202">
    <property type="entry name" value="Peptidase_C40"/>
</dbReference>
<feature type="domain" description="LysM" evidence="9">
    <location>
        <begin position="24"/>
        <end position="67"/>
    </location>
</feature>
<evidence type="ECO:0000256" key="1">
    <source>
        <dbReference type="ARBA" id="ARBA00007074"/>
    </source>
</evidence>
<dbReference type="SUPFAM" id="SSF54106">
    <property type="entry name" value="LysM domain"/>
    <property type="match status" value="3"/>
</dbReference>
<dbReference type="SUPFAM" id="SSF54001">
    <property type="entry name" value="Cysteine proteinases"/>
    <property type="match status" value="1"/>
</dbReference>
<organism evidence="11 12">
    <name type="scientific">Geobacillus thermodenitrificans</name>
    <dbReference type="NCBI Taxonomy" id="33940"/>
    <lineage>
        <taxon>Bacteria</taxon>
        <taxon>Bacillati</taxon>
        <taxon>Bacillota</taxon>
        <taxon>Bacilli</taxon>
        <taxon>Bacillales</taxon>
        <taxon>Anoxybacillaceae</taxon>
        <taxon>Geobacillus</taxon>
    </lineage>
</organism>
<dbReference type="SMART" id="SM00257">
    <property type="entry name" value="LysM"/>
    <property type="match status" value="3"/>
</dbReference>
<keyword evidence="3 8" id="KW-0732">Signal</keyword>
<feature type="domain" description="LysM" evidence="9">
    <location>
        <begin position="145"/>
        <end position="190"/>
    </location>
</feature>
<dbReference type="RefSeq" id="WP_099232864.1">
    <property type="nucleotide sequence ID" value="NZ_CP017690.1"/>
</dbReference>
<dbReference type="EMBL" id="CP133461">
    <property type="protein sequence ID" value="WMV77491.1"/>
    <property type="molecule type" value="Genomic_DNA"/>
</dbReference>
<feature type="compositionally biased region" description="Low complexity" evidence="7">
    <location>
        <begin position="205"/>
        <end position="218"/>
    </location>
</feature>
<gene>
    <name evidence="11" type="ORF">HSX42_06960</name>
</gene>
<dbReference type="Gene3D" id="3.90.1720.10">
    <property type="entry name" value="endopeptidase domain like (from Nostoc punctiforme)"/>
    <property type="match status" value="1"/>
</dbReference>
<dbReference type="PROSITE" id="PS51782">
    <property type="entry name" value="LYSM"/>
    <property type="match status" value="3"/>
</dbReference>
<feature type="domain" description="NlpC/P60" evidence="10">
    <location>
        <begin position="222"/>
        <end position="346"/>
    </location>
</feature>
<feature type="signal peptide" evidence="8">
    <location>
        <begin position="1"/>
        <end position="23"/>
    </location>
</feature>
<keyword evidence="4" id="KW-0677">Repeat</keyword>
<dbReference type="InterPro" id="IPR036779">
    <property type="entry name" value="LysM_dom_sf"/>
</dbReference>
<dbReference type="Pfam" id="PF00877">
    <property type="entry name" value="NLPC_P60"/>
    <property type="match status" value="1"/>
</dbReference>
<dbReference type="Gene3D" id="3.10.350.10">
    <property type="entry name" value="LysM domain"/>
    <property type="match status" value="3"/>
</dbReference>
<name>A0ABY9QFZ7_GEOTD</name>
<protein>
    <submittedName>
        <fullName evidence="11">LysM peptidoglycan-binding domain-containing protein</fullName>
    </submittedName>
</protein>
<evidence type="ECO:0000256" key="3">
    <source>
        <dbReference type="ARBA" id="ARBA00022729"/>
    </source>
</evidence>